<comment type="similarity">
    <text evidence="5 6">Belongs to the complex I subunit 1 family.</text>
</comment>
<evidence type="ECO:0000256" key="3">
    <source>
        <dbReference type="ARBA" id="ARBA00022989"/>
    </source>
</evidence>
<sequence length="328" mass="36440">MIFWLITTLIKILIVFGVLLLSAAYLTLLERKVAARIQNRLGPMEAGFHGYLQPIADGIKLFFKEDIIPADANKLLFILAPIIVVIPVLTTFAVIPFGAPIKIFGHIVPLQITNVNIGILFVLALSSLGIYGVVIGGWASNSKYSLLGAIRTAAQMISYELSLVLSIIGVIMIAGNLSLAQIVSSQAHMWFIVYQPIGFLIYLIASTAEMNRVPFDLGEAEGEIVAGFHTEYSSMKFAFYFIGEYGQIVINSAIITTLFLGGWEGPFLPSVLWFVIKVFLVILIYLWFRWTYPRLRYDELMDLGWKILLPLSLANIVVTGFIMILLGK</sequence>
<keyword evidence="4 5" id="KW-0472">Membrane</keyword>
<gene>
    <name evidence="5 7" type="primary">nuoH</name>
    <name evidence="7" type="ORF">EVG15_06165</name>
</gene>
<dbReference type="InterPro" id="IPR018086">
    <property type="entry name" value="NADH_UbQ_OxRdtase_su1_CS"/>
</dbReference>
<dbReference type="EMBL" id="SGBB01000009">
    <property type="protein sequence ID" value="RZD18461.1"/>
    <property type="molecule type" value="Genomic_DNA"/>
</dbReference>
<dbReference type="PROSITE" id="PS00668">
    <property type="entry name" value="COMPLEX1_ND1_2"/>
    <property type="match status" value="1"/>
</dbReference>
<keyword evidence="5" id="KW-0830">Ubiquinone</keyword>
<evidence type="ECO:0000256" key="5">
    <source>
        <dbReference type="HAMAP-Rule" id="MF_01350"/>
    </source>
</evidence>
<dbReference type="GO" id="GO:0016655">
    <property type="term" value="F:oxidoreductase activity, acting on NAD(P)H, quinone or similar compound as acceptor"/>
    <property type="evidence" value="ECO:0007669"/>
    <property type="project" value="UniProtKB-UniRule"/>
</dbReference>
<proteinExistence type="inferred from homology"/>
<comment type="caution">
    <text evidence="7">The sequence shown here is derived from an EMBL/GenBank/DDBJ whole genome shotgun (WGS) entry which is preliminary data.</text>
</comment>
<evidence type="ECO:0000256" key="2">
    <source>
        <dbReference type="ARBA" id="ARBA00022692"/>
    </source>
</evidence>
<dbReference type="GO" id="GO:0005886">
    <property type="term" value="C:plasma membrane"/>
    <property type="evidence" value="ECO:0007669"/>
    <property type="project" value="UniProtKB-SubCell"/>
</dbReference>
<comment type="function">
    <text evidence="5">NDH-1 shuttles electrons from NADH, via FMN and iron-sulfur (Fe-S) centers, to quinones in the respiratory chain. The immediate electron acceptor for the enzyme in this species is believed to be ubiquinone. Couples the redox reaction to proton translocation (for every two electrons transferred, four hydrogen ions are translocated across the cytoplasmic membrane), and thus conserves the redox energy in a proton gradient. This subunit may bind ubiquinone.</text>
</comment>
<keyword evidence="2 5" id="KW-0812">Transmembrane</keyword>
<keyword evidence="5" id="KW-1278">Translocase</keyword>
<feature type="transmembrane region" description="Helical" evidence="5">
    <location>
        <begin position="75"/>
        <end position="97"/>
    </location>
</feature>
<comment type="subunit">
    <text evidence="5">NDH-1 is composed of 14 different subunits. Subunits NuoA, H, J, K, L, M, N constitute the membrane sector of the complex.</text>
</comment>
<keyword evidence="5" id="KW-1003">Cell membrane</keyword>
<feature type="transmembrane region" description="Helical" evidence="5">
    <location>
        <begin position="308"/>
        <end position="327"/>
    </location>
</feature>
<feature type="transmembrane region" description="Helical" evidence="5">
    <location>
        <begin position="161"/>
        <end position="182"/>
    </location>
</feature>
<protein>
    <recommendedName>
        <fullName evidence="5">NADH-quinone oxidoreductase subunit H</fullName>
        <ecNumber evidence="5">7.1.1.-</ecNumber>
    </recommendedName>
    <alternativeName>
        <fullName evidence="5">NADH dehydrogenase I subunit H</fullName>
    </alternativeName>
    <alternativeName>
        <fullName evidence="5">NDH-1 subunit H</fullName>
    </alternativeName>
</protein>
<comment type="subcellular location">
    <subcellularLocation>
        <location evidence="5 6">Cell membrane</location>
        <topology evidence="5 6">Multi-pass membrane protein</topology>
    </subcellularLocation>
    <subcellularLocation>
        <location evidence="1">Membrane</location>
        <topology evidence="1">Multi-pass membrane protein</topology>
    </subcellularLocation>
</comment>
<keyword evidence="7" id="KW-0560">Oxidoreductase</keyword>
<feature type="transmembrane region" description="Helical" evidence="5">
    <location>
        <begin position="188"/>
        <end position="205"/>
    </location>
</feature>
<accession>A0A519BMF5</accession>
<organism evidence="7 8">
    <name type="scientific">Candidatus Acididesulfobacter diazotrophicus</name>
    <dbReference type="NCBI Taxonomy" id="2597226"/>
    <lineage>
        <taxon>Bacteria</taxon>
        <taxon>Deltaproteobacteria</taxon>
        <taxon>Candidatus Acidulodesulfobacterales</taxon>
        <taxon>Candidatus Acididesulfobacter</taxon>
    </lineage>
</organism>
<evidence type="ECO:0000313" key="7">
    <source>
        <dbReference type="EMBL" id="RZD18461.1"/>
    </source>
</evidence>
<feature type="transmembrane region" description="Helical" evidence="5">
    <location>
        <begin position="6"/>
        <end position="28"/>
    </location>
</feature>
<comment type="catalytic activity">
    <reaction evidence="5">
        <text>a quinone + NADH + 5 H(+)(in) = a quinol + NAD(+) + 4 H(+)(out)</text>
        <dbReference type="Rhea" id="RHEA:57888"/>
        <dbReference type="ChEBI" id="CHEBI:15378"/>
        <dbReference type="ChEBI" id="CHEBI:24646"/>
        <dbReference type="ChEBI" id="CHEBI:57540"/>
        <dbReference type="ChEBI" id="CHEBI:57945"/>
        <dbReference type="ChEBI" id="CHEBI:132124"/>
    </reaction>
</comment>
<feature type="transmembrane region" description="Helical" evidence="5">
    <location>
        <begin position="117"/>
        <end position="140"/>
    </location>
</feature>
<dbReference type="PANTHER" id="PTHR11432">
    <property type="entry name" value="NADH DEHYDROGENASE SUBUNIT 1"/>
    <property type="match status" value="1"/>
</dbReference>
<feature type="transmembrane region" description="Helical" evidence="5">
    <location>
        <begin position="237"/>
        <end position="261"/>
    </location>
</feature>
<dbReference type="GO" id="GO:0003954">
    <property type="term" value="F:NADH dehydrogenase activity"/>
    <property type="evidence" value="ECO:0007669"/>
    <property type="project" value="TreeGrafter"/>
</dbReference>
<evidence type="ECO:0000256" key="4">
    <source>
        <dbReference type="ARBA" id="ARBA00023136"/>
    </source>
</evidence>
<dbReference type="Proteomes" id="UP000319296">
    <property type="component" value="Unassembled WGS sequence"/>
</dbReference>
<keyword evidence="5 6" id="KW-0520">NAD</keyword>
<dbReference type="NCBIfam" id="NF004741">
    <property type="entry name" value="PRK06076.1-2"/>
    <property type="match status" value="1"/>
</dbReference>
<name>A0A519BMF5_9DELT</name>
<dbReference type="HAMAP" id="MF_01350">
    <property type="entry name" value="NDH1_NuoH"/>
    <property type="match status" value="1"/>
</dbReference>
<reference evidence="7 8" key="1">
    <citation type="journal article" date="2019" name="ISME J.">
        <title>Insights into ecological role of a new deltaproteobacterial order Candidatus Acidulodesulfobacterales by metagenomics and metatranscriptomics.</title>
        <authorList>
            <person name="Tan S."/>
            <person name="Liu J."/>
            <person name="Fang Y."/>
            <person name="Hedlund B.P."/>
            <person name="Lian Z.H."/>
            <person name="Huang L.Y."/>
            <person name="Li J.T."/>
            <person name="Huang L.N."/>
            <person name="Li W.J."/>
            <person name="Jiang H.C."/>
            <person name="Dong H.L."/>
            <person name="Shu W.S."/>
        </authorList>
    </citation>
    <scope>NUCLEOTIDE SEQUENCE [LARGE SCALE GENOMIC DNA]</scope>
    <source>
        <strain evidence="7">AP1</strain>
    </source>
</reference>
<dbReference type="Pfam" id="PF00146">
    <property type="entry name" value="NADHdh"/>
    <property type="match status" value="1"/>
</dbReference>
<dbReference type="GO" id="GO:0048038">
    <property type="term" value="F:quinone binding"/>
    <property type="evidence" value="ECO:0007669"/>
    <property type="project" value="UniProtKB-KW"/>
</dbReference>
<dbReference type="GO" id="GO:0009060">
    <property type="term" value="P:aerobic respiration"/>
    <property type="evidence" value="ECO:0007669"/>
    <property type="project" value="TreeGrafter"/>
</dbReference>
<feature type="transmembrane region" description="Helical" evidence="5">
    <location>
        <begin position="267"/>
        <end position="288"/>
    </location>
</feature>
<dbReference type="EC" id="7.1.1.-" evidence="5"/>
<dbReference type="InterPro" id="IPR001694">
    <property type="entry name" value="NADH_UbQ_OxRdtase_su1/FPO"/>
</dbReference>
<dbReference type="PANTHER" id="PTHR11432:SF3">
    <property type="entry name" value="NADH-UBIQUINONE OXIDOREDUCTASE CHAIN 1"/>
    <property type="match status" value="1"/>
</dbReference>
<evidence type="ECO:0000256" key="1">
    <source>
        <dbReference type="ARBA" id="ARBA00004141"/>
    </source>
</evidence>
<dbReference type="PROSITE" id="PS00667">
    <property type="entry name" value="COMPLEX1_ND1_1"/>
    <property type="match status" value="1"/>
</dbReference>
<dbReference type="AlphaFoldDB" id="A0A519BMF5"/>
<evidence type="ECO:0000313" key="8">
    <source>
        <dbReference type="Proteomes" id="UP000319296"/>
    </source>
</evidence>
<keyword evidence="5" id="KW-0874">Quinone</keyword>
<keyword evidence="3 5" id="KW-1133">Transmembrane helix</keyword>
<evidence type="ECO:0000256" key="6">
    <source>
        <dbReference type="RuleBase" id="RU000471"/>
    </source>
</evidence>